<dbReference type="EMBL" id="JAGFBS010000007">
    <property type="protein sequence ID" value="KAG6378213.1"/>
    <property type="molecule type" value="Genomic_DNA"/>
</dbReference>
<dbReference type="AlphaFoldDB" id="A0A8I3ACA1"/>
<proteinExistence type="predicted"/>
<reference evidence="1" key="1">
    <citation type="submission" date="2021-03" db="EMBL/GenBank/DDBJ databases">
        <title>Evolutionary innovations through gain and loss of genes in the ectomycorrhizal Boletales.</title>
        <authorList>
            <person name="Wu G."/>
            <person name="Miyauchi S."/>
            <person name="Morin E."/>
            <person name="Yang Z.-L."/>
            <person name="Xu J."/>
            <person name="Martin F.M."/>
        </authorList>
    </citation>
    <scope>NUCLEOTIDE SEQUENCE</scope>
    <source>
        <strain evidence="1">BR01</strain>
    </source>
</reference>
<evidence type="ECO:0000313" key="1">
    <source>
        <dbReference type="EMBL" id="KAG6378213.1"/>
    </source>
</evidence>
<name>A0A8I3ACA1_9AGAM</name>
<protein>
    <submittedName>
        <fullName evidence="1">Uncharacterized protein</fullName>
    </submittedName>
</protein>
<comment type="caution">
    <text evidence="1">The sequence shown here is derived from an EMBL/GenBank/DDBJ whole genome shotgun (WGS) entry which is preliminary data.</text>
</comment>
<dbReference type="Proteomes" id="UP000683000">
    <property type="component" value="Unassembled WGS sequence"/>
</dbReference>
<organism evidence="1 2">
    <name type="scientific">Boletus reticuloceps</name>
    <dbReference type="NCBI Taxonomy" id="495285"/>
    <lineage>
        <taxon>Eukaryota</taxon>
        <taxon>Fungi</taxon>
        <taxon>Dikarya</taxon>
        <taxon>Basidiomycota</taxon>
        <taxon>Agaricomycotina</taxon>
        <taxon>Agaricomycetes</taxon>
        <taxon>Agaricomycetidae</taxon>
        <taxon>Boletales</taxon>
        <taxon>Boletineae</taxon>
        <taxon>Boletaceae</taxon>
        <taxon>Boletoideae</taxon>
        <taxon>Boletus</taxon>
    </lineage>
</organism>
<accession>A0A8I3ACA1</accession>
<keyword evidence="2" id="KW-1185">Reference proteome</keyword>
<gene>
    <name evidence="1" type="ORF">JVT61DRAFT_13911</name>
</gene>
<dbReference type="OrthoDB" id="630188at2759"/>
<evidence type="ECO:0000313" key="2">
    <source>
        <dbReference type="Proteomes" id="UP000683000"/>
    </source>
</evidence>
<sequence length="109" mass="12832">MPDLLHPPPPLFDLFSQTSTDSTMENHFFPLAWLLYPHVRATPNYTAENPYYPYFDRAWPEMLHLLPTSPLISEIDFLRSKIVLFRRVDLLFNQEDLETIYQNTTGTEA</sequence>